<dbReference type="GO" id="GO:0016787">
    <property type="term" value="F:hydrolase activity"/>
    <property type="evidence" value="ECO:0007669"/>
    <property type="project" value="UniProtKB-KW"/>
</dbReference>
<evidence type="ECO:0000256" key="1">
    <source>
        <dbReference type="ARBA" id="ARBA00022729"/>
    </source>
</evidence>
<dbReference type="InterPro" id="IPR029058">
    <property type="entry name" value="AB_hydrolase_fold"/>
</dbReference>
<dbReference type="Pfam" id="PF00756">
    <property type="entry name" value="Esterase"/>
    <property type="match status" value="1"/>
</dbReference>
<dbReference type="RefSeq" id="WP_193688070.1">
    <property type="nucleotide sequence ID" value="NZ_CP062941.1"/>
</dbReference>
<evidence type="ECO:0000313" key="4">
    <source>
        <dbReference type="EMBL" id="QOL51090.1"/>
    </source>
</evidence>
<sequence>MKDRGHLSTTYTTRNAHPPPFEPGLQKLGLGSRRDSYIYVPPHYRPELPLPLVLLLHGAGGHAHDGLRILLHLADKANLILVAPASHASTWDIIARRAYGADLALADRSLDYVFKHYAIDPAHIGIGGFSDGASYALTLGLANGDLFTHVLAFSPGFIGPIDERGRPQIFVSHGAGDTVLPIDPCGRRIAQQLQAAGYGLTYREFEGGHVIPPEVALEAVAWFTGVRPDR</sequence>
<keyword evidence="2" id="KW-0378">Hydrolase</keyword>
<gene>
    <name evidence="4" type="ORF">LPB04_07380</name>
</gene>
<name>A0A7L9U8B9_9BURK</name>
<dbReference type="KEGG" id="mlir:LPB04_07380"/>
<dbReference type="PANTHER" id="PTHR43037">
    <property type="entry name" value="UNNAMED PRODUCT-RELATED"/>
    <property type="match status" value="1"/>
</dbReference>
<organism evidence="4 5">
    <name type="scientific">Massilia litorea</name>
    <dbReference type="NCBI Taxonomy" id="2769491"/>
    <lineage>
        <taxon>Bacteria</taxon>
        <taxon>Pseudomonadati</taxon>
        <taxon>Pseudomonadota</taxon>
        <taxon>Betaproteobacteria</taxon>
        <taxon>Burkholderiales</taxon>
        <taxon>Oxalobacteraceae</taxon>
        <taxon>Telluria group</taxon>
        <taxon>Massilia</taxon>
    </lineage>
</organism>
<keyword evidence="5" id="KW-1185">Reference proteome</keyword>
<dbReference type="EMBL" id="CP062941">
    <property type="protein sequence ID" value="QOL51090.1"/>
    <property type="molecule type" value="Genomic_DNA"/>
</dbReference>
<dbReference type="InterPro" id="IPR050955">
    <property type="entry name" value="Plant_Biomass_Hydrol_Est"/>
</dbReference>
<evidence type="ECO:0000313" key="5">
    <source>
        <dbReference type="Proteomes" id="UP000593875"/>
    </source>
</evidence>
<dbReference type="PANTHER" id="PTHR43037:SF5">
    <property type="entry name" value="FERULOYL ESTERASE"/>
    <property type="match status" value="1"/>
</dbReference>
<protein>
    <submittedName>
        <fullName evidence="4">Phospholipase</fullName>
    </submittedName>
</protein>
<dbReference type="AlphaFoldDB" id="A0A7L9U8B9"/>
<feature type="region of interest" description="Disordered" evidence="3">
    <location>
        <begin position="1"/>
        <end position="24"/>
    </location>
</feature>
<dbReference type="SUPFAM" id="SSF53474">
    <property type="entry name" value="alpha/beta-Hydrolases"/>
    <property type="match status" value="1"/>
</dbReference>
<evidence type="ECO:0000256" key="3">
    <source>
        <dbReference type="SAM" id="MobiDB-lite"/>
    </source>
</evidence>
<dbReference type="Gene3D" id="3.40.50.1820">
    <property type="entry name" value="alpha/beta hydrolase"/>
    <property type="match status" value="1"/>
</dbReference>
<dbReference type="InterPro" id="IPR000801">
    <property type="entry name" value="Esterase-like"/>
</dbReference>
<keyword evidence="1" id="KW-0732">Signal</keyword>
<reference evidence="4 5" key="1">
    <citation type="submission" date="2020-10" db="EMBL/GenBank/DDBJ databases">
        <title>Genome sequencing of Massilia sp. LPB0304.</title>
        <authorList>
            <person name="Kim J."/>
        </authorList>
    </citation>
    <scope>NUCLEOTIDE SEQUENCE [LARGE SCALE GENOMIC DNA]</scope>
    <source>
        <strain evidence="4 5">LPB0304</strain>
    </source>
</reference>
<accession>A0A7L9U8B9</accession>
<evidence type="ECO:0000256" key="2">
    <source>
        <dbReference type="ARBA" id="ARBA00022801"/>
    </source>
</evidence>
<proteinExistence type="predicted"/>
<dbReference type="Proteomes" id="UP000593875">
    <property type="component" value="Chromosome"/>
</dbReference>